<dbReference type="GO" id="GO:0005975">
    <property type="term" value="P:carbohydrate metabolic process"/>
    <property type="evidence" value="ECO:0007669"/>
    <property type="project" value="InterPro"/>
</dbReference>
<dbReference type="InterPro" id="IPR008928">
    <property type="entry name" value="6-hairpin_glycosidase_sf"/>
</dbReference>
<evidence type="ECO:0000313" key="4">
    <source>
        <dbReference type="EMBL" id="OGY87773.1"/>
    </source>
</evidence>
<evidence type="ECO:0000256" key="1">
    <source>
        <dbReference type="ARBA" id="ARBA00009209"/>
    </source>
</evidence>
<sequence>MKKGLLFLVLIGEVFFLGSYQTAWAVDFSEERNGAWETFKQITIEGYKNYPAYGLVFDSASCTPDSNAACDYAVSEGQGYGLLLAAIQKDQKTFDQILTAADKWMWQADRRGYGWKTYTDGSTPDTNAATDGDEDIAMALLLADKLQASGQWNKNTAYQKRAQEIIASIYETMTLNNYLCPGNYTCTPDELNFSYFAPAWYKVFAVYDPAHDWRGVIDKQYDLLLAVAKKFNGLIPDWCTENGDVTYNNRPHNMTYDAIRVPWRLALDSIWNNDPRAQEYLNLVMPYVLAKSGAKDIKMYSIPEGNPLEWHNELTVALWSAGAWGSNLPADQKNALVQEFRSFYNPVDQSFNATWAPAKWYYFNQALSLLAAATIDGSLFNPLPFLDAQDNTKSKLFRKKGKIDRQRILVQVRQKGENYTLAFFKRGKSAKNAVYRKSAHPFYQVNYIHATTLQKIIIKNHRVILKHKSGFKKIFKLFLKWQAKDIF</sequence>
<keyword evidence="3" id="KW-0326">Glycosidase</keyword>
<dbReference type="AlphaFoldDB" id="A0A1G2BEV2"/>
<keyword evidence="2" id="KW-0378">Hydrolase</keyword>
<evidence type="ECO:0000313" key="5">
    <source>
        <dbReference type="Proteomes" id="UP000176420"/>
    </source>
</evidence>
<reference evidence="4 5" key="1">
    <citation type="journal article" date="2016" name="Nat. Commun.">
        <title>Thousands of microbial genomes shed light on interconnected biogeochemical processes in an aquifer system.</title>
        <authorList>
            <person name="Anantharaman K."/>
            <person name="Brown C.T."/>
            <person name="Hug L.A."/>
            <person name="Sharon I."/>
            <person name="Castelle C.J."/>
            <person name="Probst A.J."/>
            <person name="Thomas B.C."/>
            <person name="Singh A."/>
            <person name="Wilkins M.J."/>
            <person name="Karaoz U."/>
            <person name="Brodie E.L."/>
            <person name="Williams K.H."/>
            <person name="Hubbard S.S."/>
            <person name="Banfield J.F."/>
        </authorList>
    </citation>
    <scope>NUCLEOTIDE SEQUENCE [LARGE SCALE GENOMIC DNA]</scope>
</reference>
<dbReference type="PRINTS" id="PR00735">
    <property type="entry name" value="GLHYDRLASE8"/>
</dbReference>
<gene>
    <name evidence="4" type="ORF">A2319_05020</name>
</gene>
<evidence type="ECO:0000256" key="2">
    <source>
        <dbReference type="ARBA" id="ARBA00022801"/>
    </source>
</evidence>
<proteinExistence type="inferred from homology"/>
<dbReference type="EMBL" id="MHKI01000006">
    <property type="protein sequence ID" value="OGY87773.1"/>
    <property type="molecule type" value="Genomic_DNA"/>
</dbReference>
<accession>A0A1G2BEV2</accession>
<comment type="caution">
    <text evidence="4">The sequence shown here is derived from an EMBL/GenBank/DDBJ whole genome shotgun (WGS) entry which is preliminary data.</text>
</comment>
<dbReference type="GO" id="GO:0004553">
    <property type="term" value="F:hydrolase activity, hydrolyzing O-glycosyl compounds"/>
    <property type="evidence" value="ECO:0007669"/>
    <property type="project" value="InterPro"/>
</dbReference>
<comment type="similarity">
    <text evidence="1">Belongs to the glycosyl hydrolase 8 (cellulase D) family.</text>
</comment>
<dbReference type="Pfam" id="PF01270">
    <property type="entry name" value="Glyco_hydro_8"/>
    <property type="match status" value="1"/>
</dbReference>
<dbReference type="Proteomes" id="UP000176420">
    <property type="component" value="Unassembled WGS sequence"/>
</dbReference>
<dbReference type="SUPFAM" id="SSF48208">
    <property type="entry name" value="Six-hairpin glycosidases"/>
    <property type="match status" value="1"/>
</dbReference>
<dbReference type="InterPro" id="IPR012341">
    <property type="entry name" value="6hp_glycosidase-like_sf"/>
</dbReference>
<name>A0A1G2BEV2_9BACT</name>
<dbReference type="InterPro" id="IPR002037">
    <property type="entry name" value="Glyco_hydro_8"/>
</dbReference>
<protein>
    <recommendedName>
        <fullName evidence="6">Glucanase</fullName>
    </recommendedName>
</protein>
<dbReference type="Gene3D" id="1.50.10.10">
    <property type="match status" value="1"/>
</dbReference>
<evidence type="ECO:0008006" key="6">
    <source>
        <dbReference type="Google" id="ProtNLM"/>
    </source>
</evidence>
<organism evidence="4 5">
    <name type="scientific">Candidatus Kerfeldbacteria bacterium RIFOXYB2_FULL_38_14</name>
    <dbReference type="NCBI Taxonomy" id="1798547"/>
    <lineage>
        <taxon>Bacteria</taxon>
        <taxon>Candidatus Kerfeldiibacteriota</taxon>
    </lineage>
</organism>
<evidence type="ECO:0000256" key="3">
    <source>
        <dbReference type="ARBA" id="ARBA00023295"/>
    </source>
</evidence>